<dbReference type="AlphaFoldDB" id="A0A6V2URT6"/>
<accession>A0A6V2URT6</accession>
<organism evidence="2">
    <name type="scientific">Emiliania huxleyi</name>
    <name type="common">Coccolithophore</name>
    <name type="synonym">Pontosphaera huxleyi</name>
    <dbReference type="NCBI Taxonomy" id="2903"/>
    <lineage>
        <taxon>Eukaryota</taxon>
        <taxon>Haptista</taxon>
        <taxon>Haptophyta</taxon>
        <taxon>Prymnesiophyceae</taxon>
        <taxon>Isochrysidales</taxon>
        <taxon>Noelaerhabdaceae</taxon>
        <taxon>Emiliania</taxon>
    </lineage>
</organism>
<protein>
    <submittedName>
        <fullName evidence="2">Uncharacterized protein</fullName>
    </submittedName>
</protein>
<reference evidence="2" key="1">
    <citation type="submission" date="2021-01" db="EMBL/GenBank/DDBJ databases">
        <authorList>
            <person name="Corre E."/>
            <person name="Pelletier E."/>
            <person name="Niang G."/>
            <person name="Scheremetjew M."/>
            <person name="Finn R."/>
            <person name="Kale V."/>
            <person name="Holt S."/>
            <person name="Cochrane G."/>
            <person name="Meng A."/>
            <person name="Brown T."/>
            <person name="Cohen L."/>
        </authorList>
    </citation>
    <scope>NUCLEOTIDE SEQUENCE</scope>
    <source>
        <strain evidence="2">379</strain>
    </source>
</reference>
<feature type="region of interest" description="Disordered" evidence="1">
    <location>
        <begin position="44"/>
        <end position="81"/>
    </location>
</feature>
<evidence type="ECO:0000256" key="1">
    <source>
        <dbReference type="SAM" id="MobiDB-lite"/>
    </source>
</evidence>
<gene>
    <name evidence="2" type="ORF">EHUX00137_LOCUS34592</name>
    <name evidence="3" type="ORF">EHUX00137_LOCUS34597</name>
</gene>
<feature type="region of interest" description="Disordered" evidence="1">
    <location>
        <begin position="329"/>
        <end position="357"/>
    </location>
</feature>
<feature type="compositionally biased region" description="Low complexity" evidence="1">
    <location>
        <begin position="343"/>
        <end position="357"/>
    </location>
</feature>
<feature type="compositionally biased region" description="Basic and acidic residues" evidence="1">
    <location>
        <begin position="60"/>
        <end position="81"/>
    </location>
</feature>
<name>A0A6V2URT6_EMIHU</name>
<proteinExistence type="predicted"/>
<feature type="region of interest" description="Disordered" evidence="1">
    <location>
        <begin position="621"/>
        <end position="649"/>
    </location>
</feature>
<dbReference type="EMBL" id="HBIR01044318">
    <property type="protein sequence ID" value="CAE0577843.1"/>
    <property type="molecule type" value="Transcribed_RNA"/>
</dbReference>
<dbReference type="EMBL" id="HBIR01044323">
    <property type="protein sequence ID" value="CAE0577850.1"/>
    <property type="molecule type" value="Transcribed_RNA"/>
</dbReference>
<evidence type="ECO:0000313" key="2">
    <source>
        <dbReference type="EMBL" id="CAE0577843.1"/>
    </source>
</evidence>
<sequence>MPRHAGTRPHRRRGWRDLSSTSRLLSLCLPSLALHAPLGLPHRIAPASSLRPRRRGHAPPRRDSSAPQERQARLVEQKAAKEAEKQEKLVEQKAAKEAAEQVKLFEAKFGKGTFSTKVETYVSERWDRGSLRYHFRLRPHNSPVLRQGLQRVSISGRSPGGVIAAKELYLAGATKPEAEASLRAADVATACIGRELLHRLKAAAAAEARKHDEASVCDALVLAMCGLYDKPADDDEEVVAAVRRFDLPRDATRDMARRVVAYALECMERLRKKKKKGKKCNDWRLCLRAAMLVRESGGSRREAGAAGEDAARAHHAYCEASLQAAVKEAERAEQAAEREAESEAWVAEAGPAPRAPPAAVGEEASIVVSSHSVPLDVWQDHRNTVDELLYFHGIATVSSGELADKELELAELLVDDSPAGELLQRELHELRRVEVWAEVEVEPEGEPVRCWDAELVYEAHFLVHAALLARLESGAVTTPGSHECNYIDWVRGLVSMQFAGAVADDDFVRSVRDMTYLRLSFAQASQLLCTRRIAHWARLVQVHSGGDRPLEAIAAFAAVGAKPASLRALVQYSRGLNPRTTLAAIERIGVSLRSGCYPHLATQLYASAMDVPAVVVGAVGEEVEEEEEELGEDNMESDAESEDEESGGE</sequence>
<evidence type="ECO:0000313" key="3">
    <source>
        <dbReference type="EMBL" id="CAE0577850.1"/>
    </source>
</evidence>
<feature type="compositionally biased region" description="Basic and acidic residues" evidence="1">
    <location>
        <begin position="329"/>
        <end position="341"/>
    </location>
</feature>